<comment type="caution">
    <text evidence="8">The sequence shown here is derived from an EMBL/GenBank/DDBJ whole genome shotgun (WGS) entry which is preliminary data.</text>
</comment>
<name>A0A932CQI8_UNCTE</name>
<sequence length="140" mass="15289">MIEKKAWGSTIDVLSRVLDARSLRHSLLTTNIAHADTPQYRPSELKFAEVLNQIRAEQGGSPLLRTDPQHLPASGSREGKEAWASAIESPALPAGNDGNGVEMEKEMAKLAENTLMYNASVQILSKLFSQVRYAIDEGGK</sequence>
<dbReference type="AlphaFoldDB" id="A0A932CQI8"/>
<dbReference type="Proteomes" id="UP000769766">
    <property type="component" value="Unassembled WGS sequence"/>
</dbReference>
<evidence type="ECO:0000256" key="2">
    <source>
        <dbReference type="ARBA" id="ARBA00009677"/>
    </source>
</evidence>
<comment type="subunit">
    <text evidence="6">The basal body constitutes a major portion of the flagellar organelle and consists of a number of rings mounted on a central rod.</text>
</comment>
<keyword evidence="4 6" id="KW-0975">Bacterial flagellum</keyword>
<comment type="function">
    <text evidence="5 6">Structural component of flagellum, the bacterial motility apparatus. Part of the rod structure of flagellar basal body.</text>
</comment>
<dbReference type="NCBIfam" id="TIGR01396">
    <property type="entry name" value="FlgB"/>
    <property type="match status" value="1"/>
</dbReference>
<evidence type="ECO:0000256" key="7">
    <source>
        <dbReference type="SAM" id="MobiDB-lite"/>
    </source>
</evidence>
<evidence type="ECO:0000256" key="3">
    <source>
        <dbReference type="ARBA" id="ARBA00014376"/>
    </source>
</evidence>
<gene>
    <name evidence="8" type="primary">flgB</name>
    <name evidence="8" type="ORF">HYY20_12155</name>
</gene>
<keyword evidence="8" id="KW-0282">Flagellum</keyword>
<evidence type="ECO:0000256" key="5">
    <source>
        <dbReference type="ARBA" id="ARBA00024934"/>
    </source>
</evidence>
<keyword evidence="8" id="KW-0966">Cell projection</keyword>
<proteinExistence type="inferred from homology"/>
<comment type="subcellular location">
    <subcellularLocation>
        <location evidence="1 6">Bacterial flagellum basal body</location>
    </subcellularLocation>
</comment>
<dbReference type="PIRSF" id="PIRSF002889">
    <property type="entry name" value="Rod_FlgB"/>
    <property type="match status" value="1"/>
</dbReference>
<accession>A0A932CQI8</accession>
<dbReference type="EMBL" id="JACPRF010000372">
    <property type="protein sequence ID" value="MBI2877623.1"/>
    <property type="molecule type" value="Genomic_DNA"/>
</dbReference>
<dbReference type="GO" id="GO:0030694">
    <property type="term" value="C:bacterial-type flagellum basal body, rod"/>
    <property type="evidence" value="ECO:0007669"/>
    <property type="project" value="InterPro"/>
</dbReference>
<evidence type="ECO:0000313" key="9">
    <source>
        <dbReference type="Proteomes" id="UP000769766"/>
    </source>
</evidence>
<organism evidence="8 9">
    <name type="scientific">Tectimicrobiota bacterium</name>
    <dbReference type="NCBI Taxonomy" id="2528274"/>
    <lineage>
        <taxon>Bacteria</taxon>
        <taxon>Pseudomonadati</taxon>
        <taxon>Nitrospinota/Tectimicrobiota group</taxon>
        <taxon>Candidatus Tectimicrobiota</taxon>
    </lineage>
</organism>
<keyword evidence="8" id="KW-0969">Cilium</keyword>
<protein>
    <recommendedName>
        <fullName evidence="3 6">Flagellar basal body rod protein FlgB</fullName>
    </recommendedName>
</protein>
<reference evidence="8" key="1">
    <citation type="submission" date="2020-07" db="EMBL/GenBank/DDBJ databases">
        <title>Huge and variable diversity of episymbiotic CPR bacteria and DPANN archaea in groundwater ecosystems.</title>
        <authorList>
            <person name="He C.Y."/>
            <person name="Keren R."/>
            <person name="Whittaker M."/>
            <person name="Farag I.F."/>
            <person name="Doudna J."/>
            <person name="Cate J.H.D."/>
            <person name="Banfield J.F."/>
        </authorList>
    </citation>
    <scope>NUCLEOTIDE SEQUENCE</scope>
    <source>
        <strain evidence="8">NC_groundwater_672_Ag_B-0.1um_62_36</strain>
    </source>
</reference>
<evidence type="ECO:0000256" key="6">
    <source>
        <dbReference type="PIRNR" id="PIRNR002889"/>
    </source>
</evidence>
<dbReference type="InterPro" id="IPR006300">
    <property type="entry name" value="FlgB"/>
</dbReference>
<comment type="similarity">
    <text evidence="2 6">Belongs to the flagella basal body rod proteins family.</text>
</comment>
<feature type="region of interest" description="Disordered" evidence="7">
    <location>
        <begin position="58"/>
        <end position="100"/>
    </location>
</feature>
<evidence type="ECO:0000256" key="4">
    <source>
        <dbReference type="ARBA" id="ARBA00023143"/>
    </source>
</evidence>
<evidence type="ECO:0000313" key="8">
    <source>
        <dbReference type="EMBL" id="MBI2877623.1"/>
    </source>
</evidence>
<dbReference type="GO" id="GO:0071973">
    <property type="term" value="P:bacterial-type flagellum-dependent cell motility"/>
    <property type="evidence" value="ECO:0007669"/>
    <property type="project" value="InterPro"/>
</dbReference>
<evidence type="ECO:0000256" key="1">
    <source>
        <dbReference type="ARBA" id="ARBA00004117"/>
    </source>
</evidence>